<evidence type="ECO:0000256" key="1">
    <source>
        <dbReference type="ARBA" id="ARBA00007177"/>
    </source>
</evidence>
<dbReference type="EMBL" id="AP018203">
    <property type="protein sequence ID" value="BAY58279.1"/>
    <property type="molecule type" value="Genomic_DNA"/>
</dbReference>
<evidence type="ECO:0000313" key="4">
    <source>
        <dbReference type="EMBL" id="BAY58279.1"/>
    </source>
</evidence>
<comment type="subunit">
    <text evidence="3">UreD, UreF and UreG form a complex that acts as a GTP-hydrolysis-dependent molecular chaperone, activating the urease apoprotein by helping to assemble the nickel containing metallocenter of UreC. The UreE protein probably delivers the nickel.</text>
</comment>
<reference evidence="4 5" key="1">
    <citation type="submission" date="2017-06" db="EMBL/GenBank/DDBJ databases">
        <title>Genome sequencing of cyanobaciteial culture collection at National Institute for Environmental Studies (NIES).</title>
        <authorList>
            <person name="Hirose Y."/>
            <person name="Shimura Y."/>
            <person name="Fujisawa T."/>
            <person name="Nakamura Y."/>
            <person name="Kawachi M."/>
        </authorList>
    </citation>
    <scope>NUCLEOTIDE SEQUENCE [LARGE SCALE GENOMIC DNA]</scope>
    <source>
        <strain evidence="4 5">NIES-2135</strain>
    </source>
</reference>
<organism evidence="4 5">
    <name type="scientific">Leptolyngbya boryana NIES-2135</name>
    <dbReference type="NCBI Taxonomy" id="1973484"/>
    <lineage>
        <taxon>Bacteria</taxon>
        <taxon>Bacillati</taxon>
        <taxon>Cyanobacteriota</taxon>
        <taxon>Cyanophyceae</taxon>
        <taxon>Leptolyngbyales</taxon>
        <taxon>Leptolyngbyaceae</taxon>
        <taxon>Leptolyngbya group</taxon>
        <taxon>Leptolyngbya</taxon>
    </lineage>
</organism>
<evidence type="ECO:0000313" key="5">
    <source>
        <dbReference type="Proteomes" id="UP000217895"/>
    </source>
</evidence>
<dbReference type="Proteomes" id="UP000217895">
    <property type="component" value="Chromosome"/>
</dbReference>
<name>A0A1Z4JNE7_LEPBY</name>
<accession>A0A1Z4JNE7</accession>
<keyword evidence="3" id="KW-0996">Nickel insertion</keyword>
<proteinExistence type="inferred from homology"/>
<comment type="function">
    <text evidence="3">Required for maturation of urease via the functional incorporation of the urease nickel metallocenter.</text>
</comment>
<dbReference type="AlphaFoldDB" id="A0A1Z4JNE7"/>
<gene>
    <name evidence="3" type="primary">ureD</name>
    <name evidence="4" type="ORF">NIES2135_51520</name>
</gene>
<keyword evidence="5" id="KW-1185">Reference proteome</keyword>
<keyword evidence="3" id="KW-0963">Cytoplasm</keyword>
<dbReference type="InterPro" id="IPR002669">
    <property type="entry name" value="UreD"/>
</dbReference>
<protein>
    <recommendedName>
        <fullName evidence="3">Urease accessory protein UreD</fullName>
    </recommendedName>
</protein>
<comment type="similarity">
    <text evidence="1 3">Belongs to the UreD family.</text>
</comment>
<keyword evidence="2 3" id="KW-0143">Chaperone</keyword>
<dbReference type="HAMAP" id="MF_01384">
    <property type="entry name" value="UreD"/>
    <property type="match status" value="1"/>
</dbReference>
<evidence type="ECO:0000256" key="2">
    <source>
        <dbReference type="ARBA" id="ARBA00023186"/>
    </source>
</evidence>
<dbReference type="GO" id="GO:0016151">
    <property type="term" value="F:nickel cation binding"/>
    <property type="evidence" value="ECO:0007669"/>
    <property type="project" value="UniProtKB-UniRule"/>
</dbReference>
<dbReference type="Pfam" id="PF01774">
    <property type="entry name" value="UreD"/>
    <property type="match status" value="1"/>
</dbReference>
<sequence length="288" mass="32632">MNYPRLVEPDLNPTDWHGILQLGFEYRQGKTQLIRNQGQAPLKVQRPFYPEGDEVCHSVIMHTAGGIVGGDRLTFDFHLASGSQALITTPAASKIYRTNGREAHQVIRVDVAEGACLEWLPLDSIVFNQAIYRQTMQINLAQGANWLGWEITRFGRSARGEKFVEGNWRSRTEVWQAGKPIWIDRQWMPGSEENFASPHGLAGCPVVGSFAWVGQVVTPELVEKARELWAGSSGEIGVTRLSIGLLCRYRGHSSSEARRWFLAVWQLIRVSYFQRPACIPRVWQLEMR</sequence>
<evidence type="ECO:0000256" key="3">
    <source>
        <dbReference type="HAMAP-Rule" id="MF_01384"/>
    </source>
</evidence>
<dbReference type="PANTHER" id="PTHR33643">
    <property type="entry name" value="UREASE ACCESSORY PROTEIN D"/>
    <property type="match status" value="1"/>
</dbReference>
<comment type="subcellular location">
    <subcellularLocation>
        <location evidence="3">Cytoplasm</location>
    </subcellularLocation>
</comment>
<dbReference type="GO" id="GO:0005737">
    <property type="term" value="C:cytoplasm"/>
    <property type="evidence" value="ECO:0007669"/>
    <property type="project" value="UniProtKB-SubCell"/>
</dbReference>
<dbReference type="PANTHER" id="PTHR33643:SF1">
    <property type="entry name" value="UREASE ACCESSORY PROTEIN D"/>
    <property type="match status" value="1"/>
</dbReference>